<name>A0A553I5G6_9PEZI</name>
<keyword evidence="2" id="KW-1185">Reference proteome</keyword>
<dbReference type="EMBL" id="VFLP01000016">
    <property type="protein sequence ID" value="TRX95448.1"/>
    <property type="molecule type" value="Genomic_DNA"/>
</dbReference>
<dbReference type="OrthoDB" id="5336565at2759"/>
<comment type="caution">
    <text evidence="1">The sequence shown here is derived from an EMBL/GenBank/DDBJ whole genome shotgun (WGS) entry which is preliminary data.</text>
</comment>
<accession>A0A553I5G6</accession>
<dbReference type="AlphaFoldDB" id="A0A553I5G6"/>
<gene>
    <name evidence="1" type="ORF">FHL15_003779</name>
</gene>
<evidence type="ECO:0000313" key="2">
    <source>
        <dbReference type="Proteomes" id="UP000319160"/>
    </source>
</evidence>
<evidence type="ECO:0000313" key="1">
    <source>
        <dbReference type="EMBL" id="TRX95448.1"/>
    </source>
</evidence>
<reference evidence="2" key="1">
    <citation type="submission" date="2019-06" db="EMBL/GenBank/DDBJ databases">
        <title>Draft genome sequence of the griseofulvin-producing fungus Xylaria cubensis strain G536.</title>
        <authorList>
            <person name="Mead M.E."/>
            <person name="Raja H.A."/>
            <person name="Steenwyk J.L."/>
            <person name="Knowles S.L."/>
            <person name="Oberlies N.H."/>
            <person name="Rokas A."/>
        </authorList>
    </citation>
    <scope>NUCLEOTIDE SEQUENCE [LARGE SCALE GENOMIC DNA]</scope>
    <source>
        <strain evidence="2">G536</strain>
    </source>
</reference>
<dbReference type="Proteomes" id="UP000319160">
    <property type="component" value="Unassembled WGS sequence"/>
</dbReference>
<sequence>MLDVICTPRRCPYYARGNAQLLYEYGYETYSEAVRALRNLRVKAQEACDRFIKVANTKARGNSSEQTDEEQDEDDFYHCSAGESEEEEELEEEDN</sequence>
<organism evidence="1 2">
    <name type="scientific">Xylaria flabelliformis</name>
    <dbReference type="NCBI Taxonomy" id="2512241"/>
    <lineage>
        <taxon>Eukaryota</taxon>
        <taxon>Fungi</taxon>
        <taxon>Dikarya</taxon>
        <taxon>Ascomycota</taxon>
        <taxon>Pezizomycotina</taxon>
        <taxon>Sordariomycetes</taxon>
        <taxon>Xylariomycetidae</taxon>
        <taxon>Xylariales</taxon>
        <taxon>Xylariaceae</taxon>
        <taxon>Xylaria</taxon>
    </lineage>
</organism>
<proteinExistence type="predicted"/>
<protein>
    <submittedName>
        <fullName evidence="1">Uncharacterized protein</fullName>
    </submittedName>
</protein>